<organism evidence="1">
    <name type="scientific">Rhizophora mucronata</name>
    <name type="common">Asiatic mangrove</name>
    <dbReference type="NCBI Taxonomy" id="61149"/>
    <lineage>
        <taxon>Eukaryota</taxon>
        <taxon>Viridiplantae</taxon>
        <taxon>Streptophyta</taxon>
        <taxon>Embryophyta</taxon>
        <taxon>Tracheophyta</taxon>
        <taxon>Spermatophyta</taxon>
        <taxon>Magnoliopsida</taxon>
        <taxon>eudicotyledons</taxon>
        <taxon>Gunneridae</taxon>
        <taxon>Pentapetalae</taxon>
        <taxon>rosids</taxon>
        <taxon>fabids</taxon>
        <taxon>Malpighiales</taxon>
        <taxon>Rhizophoraceae</taxon>
        <taxon>Rhizophora</taxon>
    </lineage>
</organism>
<proteinExistence type="predicted"/>
<dbReference type="EMBL" id="GGEC01056885">
    <property type="protein sequence ID" value="MBX37369.1"/>
    <property type="molecule type" value="Transcribed_RNA"/>
</dbReference>
<evidence type="ECO:0000313" key="1">
    <source>
        <dbReference type="EMBL" id="MBX37369.1"/>
    </source>
</evidence>
<dbReference type="AlphaFoldDB" id="A0A2P2N4H6"/>
<reference evidence="1" key="1">
    <citation type="submission" date="2018-02" db="EMBL/GenBank/DDBJ databases">
        <title>Rhizophora mucronata_Transcriptome.</title>
        <authorList>
            <person name="Meera S.P."/>
            <person name="Sreeshan A."/>
            <person name="Augustine A."/>
        </authorList>
    </citation>
    <scope>NUCLEOTIDE SEQUENCE</scope>
    <source>
        <tissue evidence="1">Leaf</tissue>
    </source>
</reference>
<accession>A0A2P2N4H6</accession>
<protein>
    <submittedName>
        <fullName evidence="1">Uncharacterized protein</fullName>
    </submittedName>
</protein>
<name>A0A2P2N4H6_RHIMU</name>
<sequence>MKNCCQLFLYHSERIWKKHIFNNINRYIQRSILAILCIDNKNINL</sequence>